<organism evidence="1 2">
    <name type="scientific">Pleurodeles waltl</name>
    <name type="common">Iberian ribbed newt</name>
    <dbReference type="NCBI Taxonomy" id="8319"/>
    <lineage>
        <taxon>Eukaryota</taxon>
        <taxon>Metazoa</taxon>
        <taxon>Chordata</taxon>
        <taxon>Craniata</taxon>
        <taxon>Vertebrata</taxon>
        <taxon>Euteleostomi</taxon>
        <taxon>Amphibia</taxon>
        <taxon>Batrachia</taxon>
        <taxon>Caudata</taxon>
        <taxon>Salamandroidea</taxon>
        <taxon>Salamandridae</taxon>
        <taxon>Pleurodelinae</taxon>
        <taxon>Pleurodeles</taxon>
    </lineage>
</organism>
<proteinExistence type="predicted"/>
<gene>
    <name evidence="1" type="ORF">NDU88_004632</name>
</gene>
<dbReference type="Proteomes" id="UP001066276">
    <property type="component" value="Chromosome 2_1"/>
</dbReference>
<evidence type="ECO:0000313" key="2">
    <source>
        <dbReference type="Proteomes" id="UP001066276"/>
    </source>
</evidence>
<dbReference type="EMBL" id="JANPWB010000003">
    <property type="protein sequence ID" value="KAJ1200811.1"/>
    <property type="molecule type" value="Genomic_DNA"/>
</dbReference>
<dbReference type="AlphaFoldDB" id="A0AAV7VIT3"/>
<keyword evidence="2" id="KW-1185">Reference proteome</keyword>
<protein>
    <submittedName>
        <fullName evidence="1">Uncharacterized protein</fullName>
    </submittedName>
</protein>
<accession>A0AAV7VIT3</accession>
<comment type="caution">
    <text evidence="1">The sequence shown here is derived from an EMBL/GenBank/DDBJ whole genome shotgun (WGS) entry which is preliminary data.</text>
</comment>
<reference evidence="1" key="1">
    <citation type="journal article" date="2022" name="bioRxiv">
        <title>Sequencing and chromosome-scale assembly of the giantPleurodeles waltlgenome.</title>
        <authorList>
            <person name="Brown T."/>
            <person name="Elewa A."/>
            <person name="Iarovenko S."/>
            <person name="Subramanian E."/>
            <person name="Araus A.J."/>
            <person name="Petzold A."/>
            <person name="Susuki M."/>
            <person name="Suzuki K.-i.T."/>
            <person name="Hayashi T."/>
            <person name="Toyoda A."/>
            <person name="Oliveira C."/>
            <person name="Osipova E."/>
            <person name="Leigh N.D."/>
            <person name="Simon A."/>
            <person name="Yun M.H."/>
        </authorList>
    </citation>
    <scope>NUCLEOTIDE SEQUENCE</scope>
    <source>
        <strain evidence="1">20211129_DDA</strain>
        <tissue evidence="1">Liver</tissue>
    </source>
</reference>
<name>A0AAV7VIT3_PLEWA</name>
<sequence length="98" mass="10537">MGTMGTSTALSGSFTPSCFYYLQATTAACCTAPPHLSAVGSSFRFRGLQSQDLPLGLRRWSWSARPRYSGRQRNPDTGGSAVNLQVGLHVLSSIPDRN</sequence>
<evidence type="ECO:0000313" key="1">
    <source>
        <dbReference type="EMBL" id="KAJ1200811.1"/>
    </source>
</evidence>